<name>A0A5N6TH95_ASPAV</name>
<evidence type="ECO:0008006" key="4">
    <source>
        <dbReference type="Google" id="ProtNLM"/>
    </source>
</evidence>
<sequence length="220" mass="24603">MVRVPVYSLLALLMGAMHVSAATFCRCQNDNGNVNGINEVCSQLDENWCSTDCWSGRSSCYTCQYTPEGTGDDESYKRLKAWCGRHDNGVVNCYSRDNLRSPGLLYQAGCDYSSTSPLNPSVSGPTYHQPDSERKAKMTVVFAANPSTGIYSGQDAVNCKDMPQSRLADASNQFMYDYKICKVRSQSQFGRNIGCPLEDLKSVQKYFKKHCPEWQKEDTN</sequence>
<protein>
    <recommendedName>
        <fullName evidence="4">Secreted protein</fullName>
    </recommendedName>
</protein>
<dbReference type="Proteomes" id="UP000325780">
    <property type="component" value="Unassembled WGS sequence"/>
</dbReference>
<evidence type="ECO:0000313" key="2">
    <source>
        <dbReference type="EMBL" id="KAE8145677.1"/>
    </source>
</evidence>
<feature type="signal peptide" evidence="1">
    <location>
        <begin position="1"/>
        <end position="21"/>
    </location>
</feature>
<accession>A0A5N6TH95</accession>
<proteinExistence type="predicted"/>
<evidence type="ECO:0000256" key="1">
    <source>
        <dbReference type="SAM" id="SignalP"/>
    </source>
</evidence>
<gene>
    <name evidence="2" type="ORF">BDV25DRAFT_65887</name>
</gene>
<evidence type="ECO:0000313" key="3">
    <source>
        <dbReference type="Proteomes" id="UP000325780"/>
    </source>
</evidence>
<feature type="chain" id="PRO_5025013099" description="Secreted protein" evidence="1">
    <location>
        <begin position="22"/>
        <end position="220"/>
    </location>
</feature>
<keyword evidence="1" id="KW-0732">Signal</keyword>
<organism evidence="2 3">
    <name type="scientific">Aspergillus avenaceus</name>
    <dbReference type="NCBI Taxonomy" id="36643"/>
    <lineage>
        <taxon>Eukaryota</taxon>
        <taxon>Fungi</taxon>
        <taxon>Dikarya</taxon>
        <taxon>Ascomycota</taxon>
        <taxon>Pezizomycotina</taxon>
        <taxon>Eurotiomycetes</taxon>
        <taxon>Eurotiomycetidae</taxon>
        <taxon>Eurotiales</taxon>
        <taxon>Aspergillaceae</taxon>
        <taxon>Aspergillus</taxon>
        <taxon>Aspergillus subgen. Circumdati</taxon>
    </lineage>
</organism>
<dbReference type="AlphaFoldDB" id="A0A5N6TH95"/>
<keyword evidence="3" id="KW-1185">Reference proteome</keyword>
<dbReference type="OrthoDB" id="5379728at2759"/>
<reference evidence="2 3" key="1">
    <citation type="submission" date="2019-04" db="EMBL/GenBank/DDBJ databases">
        <title>Friends and foes A comparative genomics study of 23 Aspergillus species from section Flavi.</title>
        <authorList>
            <consortium name="DOE Joint Genome Institute"/>
            <person name="Kjaerbolling I."/>
            <person name="Vesth T."/>
            <person name="Frisvad J.C."/>
            <person name="Nybo J.L."/>
            <person name="Theobald S."/>
            <person name="Kildgaard S."/>
            <person name="Isbrandt T."/>
            <person name="Kuo A."/>
            <person name="Sato A."/>
            <person name="Lyhne E.K."/>
            <person name="Kogle M.E."/>
            <person name="Wiebenga A."/>
            <person name="Kun R.S."/>
            <person name="Lubbers R.J."/>
            <person name="Makela M.R."/>
            <person name="Barry K."/>
            <person name="Chovatia M."/>
            <person name="Clum A."/>
            <person name="Daum C."/>
            <person name="Haridas S."/>
            <person name="He G."/>
            <person name="LaButti K."/>
            <person name="Lipzen A."/>
            <person name="Mondo S."/>
            <person name="Riley R."/>
            <person name="Salamov A."/>
            <person name="Simmons B.A."/>
            <person name="Magnuson J.K."/>
            <person name="Henrissat B."/>
            <person name="Mortensen U.H."/>
            <person name="Larsen T.O."/>
            <person name="Devries R.P."/>
            <person name="Grigoriev I.V."/>
            <person name="Machida M."/>
            <person name="Baker S.E."/>
            <person name="Andersen M.R."/>
        </authorList>
    </citation>
    <scope>NUCLEOTIDE SEQUENCE [LARGE SCALE GENOMIC DNA]</scope>
    <source>
        <strain evidence="2 3">IBT 18842</strain>
    </source>
</reference>
<dbReference type="EMBL" id="ML742322">
    <property type="protein sequence ID" value="KAE8145677.1"/>
    <property type="molecule type" value="Genomic_DNA"/>
</dbReference>